<organism evidence="1 2">
    <name type="scientific">Streptomyces edwardsiae</name>
    <dbReference type="NCBI Taxonomy" id="3075527"/>
    <lineage>
        <taxon>Bacteria</taxon>
        <taxon>Bacillati</taxon>
        <taxon>Actinomycetota</taxon>
        <taxon>Actinomycetes</taxon>
        <taxon>Kitasatosporales</taxon>
        <taxon>Streptomycetaceae</taxon>
        <taxon>Streptomyces</taxon>
    </lineage>
</organism>
<evidence type="ECO:0000313" key="2">
    <source>
        <dbReference type="Proteomes" id="UP001180503"/>
    </source>
</evidence>
<accession>A0ABU2QMG5</accession>
<dbReference type="EMBL" id="JAVRFB010000027">
    <property type="protein sequence ID" value="MDT0405653.1"/>
    <property type="molecule type" value="Genomic_DNA"/>
</dbReference>
<comment type="caution">
    <text evidence="1">The sequence shown here is derived from an EMBL/GenBank/DDBJ whole genome shotgun (WGS) entry which is preliminary data.</text>
</comment>
<gene>
    <name evidence="1" type="ORF">RM528_27820</name>
</gene>
<name>A0ABU2QMG5_9ACTN</name>
<dbReference type="SUPFAM" id="SSF55298">
    <property type="entry name" value="YjgF-like"/>
    <property type="match status" value="1"/>
</dbReference>
<protein>
    <submittedName>
        <fullName evidence="1">Uncharacterized protein</fullName>
    </submittedName>
</protein>
<dbReference type="Proteomes" id="UP001180503">
    <property type="component" value="Unassembled WGS sequence"/>
</dbReference>
<sequence>MNDPSRIPAPDGVAPAARYTPVVTGTGRLVAVSGRRPLDEDGAPVGGGDAAATFDDAVQPAFLVSDMAHTPAVRGARAARVPDGRLIEALAVVPA</sequence>
<evidence type="ECO:0000313" key="1">
    <source>
        <dbReference type="EMBL" id="MDT0405653.1"/>
    </source>
</evidence>
<dbReference type="InterPro" id="IPR035959">
    <property type="entry name" value="RutC-like_sf"/>
</dbReference>
<proteinExistence type="predicted"/>
<reference evidence="2" key="1">
    <citation type="submission" date="2023-07" db="EMBL/GenBank/DDBJ databases">
        <title>30 novel species of actinomycetes from the DSMZ collection.</title>
        <authorList>
            <person name="Nouioui I."/>
        </authorList>
    </citation>
    <scope>NUCLEOTIDE SEQUENCE [LARGE SCALE GENOMIC DNA]</scope>
    <source>
        <strain evidence="2">DSM 41635</strain>
    </source>
</reference>